<keyword evidence="3" id="KW-1185">Reference proteome</keyword>
<feature type="region of interest" description="Disordered" evidence="1">
    <location>
        <begin position="28"/>
        <end position="93"/>
    </location>
</feature>
<gene>
    <name evidence="2" type="ORF">AFUB_075400</name>
</gene>
<dbReference type="PhylomeDB" id="B0Y7Y0"/>
<evidence type="ECO:0000256" key="1">
    <source>
        <dbReference type="SAM" id="MobiDB-lite"/>
    </source>
</evidence>
<dbReference type="EMBL" id="DS499599">
    <property type="protein sequence ID" value="EDP49511.1"/>
    <property type="molecule type" value="Genomic_DNA"/>
</dbReference>
<evidence type="ECO:0008006" key="4">
    <source>
        <dbReference type="Google" id="ProtNLM"/>
    </source>
</evidence>
<reference evidence="2 3" key="1">
    <citation type="journal article" date="2008" name="PLoS Genet.">
        <title>Genomic islands in the pathogenic filamentous fungus Aspergillus fumigatus.</title>
        <authorList>
            <person name="Fedorova N.D."/>
            <person name="Khaldi N."/>
            <person name="Joardar V.S."/>
            <person name="Maiti R."/>
            <person name="Amedeo P."/>
            <person name="Anderson M.J."/>
            <person name="Crabtree J."/>
            <person name="Silva J.C."/>
            <person name="Badger J.H."/>
            <person name="Albarraq A."/>
            <person name="Angiuoli S."/>
            <person name="Bussey H."/>
            <person name="Bowyer P."/>
            <person name="Cotty P.J."/>
            <person name="Dyer P.S."/>
            <person name="Egan A."/>
            <person name="Galens K."/>
            <person name="Fraser-Liggett C.M."/>
            <person name="Haas B.J."/>
            <person name="Inman J.M."/>
            <person name="Kent R."/>
            <person name="Lemieux S."/>
            <person name="Malavazi I."/>
            <person name="Orvis J."/>
            <person name="Roemer T."/>
            <person name="Ronning C.M."/>
            <person name="Sundaram J.P."/>
            <person name="Sutton G."/>
            <person name="Turner G."/>
            <person name="Venter J.C."/>
            <person name="White O.R."/>
            <person name="Whitty B.R."/>
            <person name="Youngman P."/>
            <person name="Wolfe K.H."/>
            <person name="Goldman G.H."/>
            <person name="Wortman J.R."/>
            <person name="Jiang B."/>
            <person name="Denning D.W."/>
            <person name="Nierman W.C."/>
        </authorList>
    </citation>
    <scope>NUCLEOTIDE SEQUENCE [LARGE SCALE GENOMIC DNA]</scope>
    <source>
        <strain evidence="3">CBS 144.89 / FGSC A1163 / CEA10</strain>
    </source>
</reference>
<organism evidence="2 3">
    <name type="scientific">Aspergillus fumigatus (strain CBS 144.89 / FGSC A1163 / CEA10)</name>
    <name type="common">Neosartorya fumigata</name>
    <dbReference type="NCBI Taxonomy" id="451804"/>
    <lineage>
        <taxon>Eukaryota</taxon>
        <taxon>Fungi</taxon>
        <taxon>Dikarya</taxon>
        <taxon>Ascomycota</taxon>
        <taxon>Pezizomycotina</taxon>
        <taxon>Eurotiomycetes</taxon>
        <taxon>Eurotiomycetidae</taxon>
        <taxon>Eurotiales</taxon>
        <taxon>Aspergillaceae</taxon>
        <taxon>Aspergillus</taxon>
        <taxon>Aspergillus subgen. Fumigati</taxon>
    </lineage>
</organism>
<dbReference type="AlphaFoldDB" id="B0Y7Y0"/>
<dbReference type="OrthoDB" id="5326346at2759"/>
<accession>B0Y7Y0</accession>
<feature type="compositionally biased region" description="Basic residues" evidence="1">
    <location>
        <begin position="61"/>
        <end position="75"/>
    </location>
</feature>
<feature type="compositionally biased region" description="Basic and acidic residues" evidence="1">
    <location>
        <begin position="38"/>
        <end position="49"/>
    </location>
</feature>
<proteinExistence type="predicted"/>
<protein>
    <recommendedName>
        <fullName evidence="4">BTB domain-containing protein</fullName>
    </recommendedName>
</protein>
<dbReference type="VEuPathDB" id="FungiDB:AFUB_075400"/>
<dbReference type="Gene3D" id="3.30.710.10">
    <property type="entry name" value="Potassium Channel Kv1.1, Chain A"/>
    <property type="match status" value="1"/>
</dbReference>
<dbReference type="Proteomes" id="UP000001699">
    <property type="component" value="Unassembled WGS sequence"/>
</dbReference>
<evidence type="ECO:0000313" key="2">
    <source>
        <dbReference type="EMBL" id="EDP49511.1"/>
    </source>
</evidence>
<sequence>MTQPTLIIDTEGEVIIFLKCPESLFAPWNEDVADPEPLESHGDVQKTDSGDNATQEGIHNKVTKKRLKKKNKRRNQMPPQSEMDESTDNPAETLEPADTAMQSAAEIVDDSVTESANGPTTEPLDEQLQEARLDASLDGSIENGREIDFEVALQEPESDEHMRGDCFRIQVSAKHLTLASPIFKETLSGRWEEGLCLLKEGSVEIPIRDWDLEAFLILMNIFHCQVQKLPREVCLELLAKIAVLADCYQCQPLVRFFAEIWIGHLRRNIFPTIYSRDSMLWVWVSWNFRQLFEFEKSTSIAISQSNGLITSLDLPIPAKVIASVDAMNRRRNDAISAVLSSLAEQRNAFLDGSRGCCFECSLIMLGALTKHMHSSGLLSPEPAAPFPGLSYRQLVETVRGFRSPQWHSGFRLLEILLAYLWGGILFFSDSCTGDLRQRIEFDCFFSSLVQP</sequence>
<evidence type="ECO:0000313" key="3">
    <source>
        <dbReference type="Proteomes" id="UP000001699"/>
    </source>
</evidence>
<dbReference type="HOGENOM" id="CLU_031555_4_1_1"/>
<name>B0Y7Y0_ASPFC</name>
<dbReference type="SUPFAM" id="SSF54695">
    <property type="entry name" value="POZ domain"/>
    <property type="match status" value="1"/>
</dbReference>
<dbReference type="InterPro" id="IPR011333">
    <property type="entry name" value="SKP1/BTB/POZ_sf"/>
</dbReference>